<evidence type="ECO:0000313" key="2">
    <source>
        <dbReference type="EMBL" id="CAG5116777.1"/>
    </source>
</evidence>
<gene>
    <name evidence="2" type="ORF">CUNI_LOCUS2335</name>
</gene>
<reference evidence="2" key="1">
    <citation type="submission" date="2021-04" db="EMBL/GenBank/DDBJ databases">
        <authorList>
            <consortium name="Molecular Ecology Group"/>
        </authorList>
    </citation>
    <scope>NUCLEOTIDE SEQUENCE</scope>
</reference>
<evidence type="ECO:0000313" key="3">
    <source>
        <dbReference type="Proteomes" id="UP000678393"/>
    </source>
</evidence>
<proteinExistence type="predicted"/>
<accession>A0A8S3YIG0</accession>
<sequence length="940" mass="105751">MHKTRIAALENQMKMLRETMVNATRQPLKIHVKCKKLHVKIRDGKRGVNTGQAADGGPATVTWTQEQNITQESPSLDGLVQEVHSTVEDIPANTSHLEIKTAVGSETSSRVEDCDADHHSTLGEREVCLVQKSSSDVADDDLARVATSSEQTGTPRMGYRSRVPAELARVEYHGLHQADASVEGYRGVIPQALSHEEDHLHTISPREDDSHVTSATFSRARNPDLVSSQGEKILSRLGIPDLISETTSRSENSGLARLTFPNFTSHGQIPETLPRMEITHKNQMTYSGVREYDQIRENHTRKRNCYSAGADEAEATKGTVRTFTALSSIPPGQMREHDRKFRQCTNVSDRQVVLEGMDDTADLISAAQDSPGLPHTQSTRCCSDCCFASCSCYAHAPISKVCSSEPKPCLPGSVVAPHKLQNLTMSTNMSDGNYYRTEAQSLDHHRTVATSSDHHRTLATSFDHHPLAISRPDSAALSPYLYFNSVERPFQYRNGTEICASALQPKISCLHRRAHPSSQTSQVSFSHDPHVFTSKNHDDIKHSYNSGQWTGSQQHKLTLENKDLELDEYHPSERCSPWMSFSEIASPETRCLHSAQNLGNRKLYNKQTLKLMAVNLPGSEMGYLSENKPCLCDTTENIYGPHGNYFQPDFSIKHHKSRERCEERIHGRMQRLRDEGTDSAEVDGGSHASLMLSGPRKTMDITAQNTNFTPTKYLADKTEWPASFKHTETFSSNFPCSKSERRSPNPHMYLNHRRIHDRDQYKNTKCAHSDKQRVQEDDIQHYQSLLRHRLERIPAIDDTNSSCPYQVCKDPQVLENHDYLISQTPHADQCSSIYQQHGSQSHSLLSTQYNPYIHKDVTGEHMSINYPCLSTTFTENCVERSPYCHQYVPQADQTVDQLSPSAVTEYLPKHGNYCNCFCFIDGCSQRRQIEGSQACLLNLK</sequence>
<feature type="compositionally biased region" description="Polar residues" evidence="1">
    <location>
        <begin position="212"/>
        <end position="226"/>
    </location>
</feature>
<evidence type="ECO:0000256" key="1">
    <source>
        <dbReference type="SAM" id="MobiDB-lite"/>
    </source>
</evidence>
<keyword evidence="3" id="KW-1185">Reference proteome</keyword>
<dbReference type="Proteomes" id="UP000678393">
    <property type="component" value="Unassembled WGS sequence"/>
</dbReference>
<dbReference type="AlphaFoldDB" id="A0A8S3YIG0"/>
<protein>
    <submittedName>
        <fullName evidence="2">Uncharacterized protein</fullName>
    </submittedName>
</protein>
<feature type="region of interest" description="Disordered" evidence="1">
    <location>
        <begin position="673"/>
        <end position="692"/>
    </location>
</feature>
<name>A0A8S3YIG0_9EUPU</name>
<dbReference type="EMBL" id="CAJHNH020000301">
    <property type="protein sequence ID" value="CAG5116777.1"/>
    <property type="molecule type" value="Genomic_DNA"/>
</dbReference>
<organism evidence="2 3">
    <name type="scientific">Candidula unifasciata</name>
    <dbReference type="NCBI Taxonomy" id="100452"/>
    <lineage>
        <taxon>Eukaryota</taxon>
        <taxon>Metazoa</taxon>
        <taxon>Spiralia</taxon>
        <taxon>Lophotrochozoa</taxon>
        <taxon>Mollusca</taxon>
        <taxon>Gastropoda</taxon>
        <taxon>Heterobranchia</taxon>
        <taxon>Euthyneura</taxon>
        <taxon>Panpulmonata</taxon>
        <taxon>Eupulmonata</taxon>
        <taxon>Stylommatophora</taxon>
        <taxon>Helicina</taxon>
        <taxon>Helicoidea</taxon>
        <taxon>Geomitridae</taxon>
        <taxon>Candidula</taxon>
    </lineage>
</organism>
<feature type="region of interest" description="Disordered" evidence="1">
    <location>
        <begin position="202"/>
        <end position="226"/>
    </location>
</feature>
<comment type="caution">
    <text evidence="2">The sequence shown here is derived from an EMBL/GenBank/DDBJ whole genome shotgun (WGS) entry which is preliminary data.</text>
</comment>
<feature type="compositionally biased region" description="Basic and acidic residues" evidence="1">
    <location>
        <begin position="202"/>
        <end position="211"/>
    </location>
</feature>